<accession>A0ACB8Y145</accession>
<reference evidence="2" key="1">
    <citation type="journal article" date="2022" name="Mol. Ecol. Resour.">
        <title>The genomes of chicory, endive, great burdock and yacon provide insights into Asteraceae palaeo-polyploidization history and plant inulin production.</title>
        <authorList>
            <person name="Fan W."/>
            <person name="Wang S."/>
            <person name="Wang H."/>
            <person name="Wang A."/>
            <person name="Jiang F."/>
            <person name="Liu H."/>
            <person name="Zhao H."/>
            <person name="Xu D."/>
            <person name="Zhang Y."/>
        </authorList>
    </citation>
    <scope>NUCLEOTIDE SEQUENCE [LARGE SCALE GENOMIC DNA]</scope>
    <source>
        <strain evidence="2">cv. Niubang</strain>
    </source>
</reference>
<protein>
    <submittedName>
        <fullName evidence="1">Uncharacterized protein</fullName>
    </submittedName>
</protein>
<evidence type="ECO:0000313" key="2">
    <source>
        <dbReference type="Proteomes" id="UP001055879"/>
    </source>
</evidence>
<comment type="caution">
    <text evidence="1">The sequence shown here is derived from an EMBL/GenBank/DDBJ whole genome shotgun (WGS) entry which is preliminary data.</text>
</comment>
<dbReference type="EMBL" id="CM042060">
    <property type="protein sequence ID" value="KAI3677711.1"/>
    <property type="molecule type" value="Genomic_DNA"/>
</dbReference>
<name>A0ACB8Y145_ARCLA</name>
<keyword evidence="2" id="KW-1185">Reference proteome</keyword>
<evidence type="ECO:0000313" key="1">
    <source>
        <dbReference type="EMBL" id="KAI3677711.1"/>
    </source>
</evidence>
<reference evidence="1 2" key="2">
    <citation type="journal article" date="2022" name="Mol. Ecol. Resour.">
        <title>The genomes of chicory, endive, great burdock and yacon provide insights into Asteraceae paleo-polyploidization history and plant inulin production.</title>
        <authorList>
            <person name="Fan W."/>
            <person name="Wang S."/>
            <person name="Wang H."/>
            <person name="Wang A."/>
            <person name="Jiang F."/>
            <person name="Liu H."/>
            <person name="Zhao H."/>
            <person name="Xu D."/>
            <person name="Zhang Y."/>
        </authorList>
    </citation>
    <scope>NUCLEOTIDE SEQUENCE [LARGE SCALE GENOMIC DNA]</scope>
    <source>
        <strain evidence="2">cv. Niubang</strain>
    </source>
</reference>
<gene>
    <name evidence="1" type="ORF">L6452_36977</name>
</gene>
<organism evidence="1 2">
    <name type="scientific">Arctium lappa</name>
    <name type="common">Greater burdock</name>
    <name type="synonym">Lappa major</name>
    <dbReference type="NCBI Taxonomy" id="4217"/>
    <lineage>
        <taxon>Eukaryota</taxon>
        <taxon>Viridiplantae</taxon>
        <taxon>Streptophyta</taxon>
        <taxon>Embryophyta</taxon>
        <taxon>Tracheophyta</taxon>
        <taxon>Spermatophyta</taxon>
        <taxon>Magnoliopsida</taxon>
        <taxon>eudicotyledons</taxon>
        <taxon>Gunneridae</taxon>
        <taxon>Pentapetalae</taxon>
        <taxon>asterids</taxon>
        <taxon>campanulids</taxon>
        <taxon>Asterales</taxon>
        <taxon>Asteraceae</taxon>
        <taxon>Carduoideae</taxon>
        <taxon>Cardueae</taxon>
        <taxon>Arctiinae</taxon>
        <taxon>Arctium</taxon>
    </lineage>
</organism>
<sequence length="69" mass="8241">MHLYNNYNNRLRDSDLHSTKLFFQSQNLEDEGTSIKRGDKGRFFNKNPHRFSTLPNRSSTGWRLVQGRR</sequence>
<proteinExistence type="predicted"/>
<dbReference type="Proteomes" id="UP001055879">
    <property type="component" value="Linkage Group LG14"/>
</dbReference>